<dbReference type="GO" id="GO:0001682">
    <property type="term" value="P:tRNA 5'-leader removal"/>
    <property type="evidence" value="ECO:0007669"/>
    <property type="project" value="InterPro"/>
</dbReference>
<dbReference type="Pfam" id="PF01900">
    <property type="entry name" value="RNase_P_Rpp14"/>
    <property type="match status" value="1"/>
</dbReference>
<name>A0A9P5JW89_9AGAM</name>
<reference evidence="3" key="2">
    <citation type="journal article" date="2020" name="Nat. Commun.">
        <title>Large-scale genome sequencing of mycorrhizal fungi provides insights into the early evolution of symbiotic traits.</title>
        <authorList>
            <person name="Miyauchi S."/>
            <person name="Kiss E."/>
            <person name="Kuo A."/>
            <person name="Drula E."/>
            <person name="Kohler A."/>
            <person name="Sanchez-Garcia M."/>
            <person name="Morin E."/>
            <person name="Andreopoulos B."/>
            <person name="Barry K.W."/>
            <person name="Bonito G."/>
            <person name="Buee M."/>
            <person name="Carver A."/>
            <person name="Chen C."/>
            <person name="Cichocki N."/>
            <person name="Clum A."/>
            <person name="Culley D."/>
            <person name="Crous P.W."/>
            <person name="Fauchery L."/>
            <person name="Girlanda M."/>
            <person name="Hayes R.D."/>
            <person name="Keri Z."/>
            <person name="LaButti K."/>
            <person name="Lipzen A."/>
            <person name="Lombard V."/>
            <person name="Magnuson J."/>
            <person name="Maillard F."/>
            <person name="Murat C."/>
            <person name="Nolan M."/>
            <person name="Ohm R.A."/>
            <person name="Pangilinan J."/>
            <person name="Pereira M.F."/>
            <person name="Perotto S."/>
            <person name="Peter M."/>
            <person name="Pfister S."/>
            <person name="Riley R."/>
            <person name="Sitrit Y."/>
            <person name="Stielow J.B."/>
            <person name="Szollosi G."/>
            <person name="Zifcakova L."/>
            <person name="Stursova M."/>
            <person name="Spatafora J.W."/>
            <person name="Tedersoo L."/>
            <person name="Vaario L.M."/>
            <person name="Yamada A."/>
            <person name="Yan M."/>
            <person name="Wang P."/>
            <person name="Xu J."/>
            <person name="Bruns T."/>
            <person name="Baldrian P."/>
            <person name="Vilgalys R."/>
            <person name="Dunand C."/>
            <person name="Henrissat B."/>
            <person name="Grigoriev I.V."/>
            <person name="Hibbett D."/>
            <person name="Nagy L.G."/>
            <person name="Martin F.M."/>
        </authorList>
    </citation>
    <scope>NUCLEOTIDE SEQUENCE</scope>
    <source>
        <strain evidence="3">Prilba</strain>
    </source>
</reference>
<dbReference type="AlphaFoldDB" id="A0A9P5JW89"/>
<keyword evidence="2" id="KW-0819">tRNA processing</keyword>
<proteinExistence type="inferred from homology"/>
<reference evidence="3" key="1">
    <citation type="submission" date="2019-10" db="EMBL/GenBank/DDBJ databases">
        <authorList>
            <consortium name="DOE Joint Genome Institute"/>
            <person name="Kuo A."/>
            <person name="Miyauchi S."/>
            <person name="Kiss E."/>
            <person name="Drula E."/>
            <person name="Kohler A."/>
            <person name="Sanchez-Garcia M."/>
            <person name="Andreopoulos B."/>
            <person name="Barry K.W."/>
            <person name="Bonito G."/>
            <person name="Buee M."/>
            <person name="Carver A."/>
            <person name="Chen C."/>
            <person name="Cichocki N."/>
            <person name="Clum A."/>
            <person name="Culley D."/>
            <person name="Crous P.W."/>
            <person name="Fauchery L."/>
            <person name="Girlanda M."/>
            <person name="Hayes R."/>
            <person name="Keri Z."/>
            <person name="LaButti K."/>
            <person name="Lipzen A."/>
            <person name="Lombard V."/>
            <person name="Magnuson J."/>
            <person name="Maillard F."/>
            <person name="Morin E."/>
            <person name="Murat C."/>
            <person name="Nolan M."/>
            <person name="Ohm R."/>
            <person name="Pangilinan J."/>
            <person name="Pereira M."/>
            <person name="Perotto S."/>
            <person name="Peter M."/>
            <person name="Riley R."/>
            <person name="Sitrit Y."/>
            <person name="Stielow B."/>
            <person name="Szollosi G."/>
            <person name="Zifcakova L."/>
            <person name="Stursova M."/>
            <person name="Spatafora J.W."/>
            <person name="Tedersoo L."/>
            <person name="Vaario L.-M."/>
            <person name="Yamada A."/>
            <person name="Yan M."/>
            <person name="Wang P."/>
            <person name="Xu J."/>
            <person name="Bruns T."/>
            <person name="Baldrian P."/>
            <person name="Vilgalys R."/>
            <person name="Henrissat B."/>
            <person name="Grigoriev I.V."/>
            <person name="Hibbett D."/>
            <person name="Nagy L.G."/>
            <person name="Martin F.M."/>
        </authorList>
    </citation>
    <scope>NUCLEOTIDE SEQUENCE</scope>
    <source>
        <strain evidence="3">Prilba</strain>
    </source>
</reference>
<evidence type="ECO:0000313" key="3">
    <source>
        <dbReference type="EMBL" id="KAF8465167.1"/>
    </source>
</evidence>
<accession>A0A9P5JW89</accession>
<keyword evidence="4" id="KW-1185">Reference proteome</keyword>
<sequence>LPGHDHTRATTTRSPPDAISGKDVFNALKQSVLLHFGDVGWGEVLHLFFWWWGTVKHLCPVTNLCVVRVAQGTLTSITWAALVLLDRVGGGRGGIKGHNVVPHVIHVSGAS</sequence>
<comment type="similarity">
    <text evidence="1">Belongs to the eukaryotic/archaeal RNase P protein component 2 family.</text>
</comment>
<evidence type="ECO:0000256" key="2">
    <source>
        <dbReference type="ARBA" id="ARBA00022694"/>
    </source>
</evidence>
<dbReference type="Gene3D" id="3.30.70.3250">
    <property type="entry name" value="Ribonuclease P, Pop5 subunit"/>
    <property type="match status" value="1"/>
</dbReference>
<dbReference type="SUPFAM" id="SSF160350">
    <property type="entry name" value="Rnp2-like"/>
    <property type="match status" value="1"/>
</dbReference>
<dbReference type="GO" id="GO:0030677">
    <property type="term" value="C:ribonuclease P complex"/>
    <property type="evidence" value="ECO:0007669"/>
    <property type="project" value="InterPro"/>
</dbReference>
<evidence type="ECO:0000256" key="1">
    <source>
        <dbReference type="ARBA" id="ARBA00010800"/>
    </source>
</evidence>
<gene>
    <name evidence="3" type="ORF">DFH94DRAFT_676776</name>
</gene>
<dbReference type="InterPro" id="IPR038085">
    <property type="entry name" value="Rnp2-like_sf"/>
</dbReference>
<dbReference type="OrthoDB" id="24745at2759"/>
<dbReference type="EMBL" id="WHVB01000049">
    <property type="protein sequence ID" value="KAF8465167.1"/>
    <property type="molecule type" value="Genomic_DNA"/>
</dbReference>
<feature type="non-terminal residue" evidence="3">
    <location>
        <position position="1"/>
    </location>
</feature>
<comment type="caution">
    <text evidence="3">The sequence shown here is derived from an EMBL/GenBank/DDBJ whole genome shotgun (WGS) entry which is preliminary data.</text>
</comment>
<dbReference type="Proteomes" id="UP000759537">
    <property type="component" value="Unassembled WGS sequence"/>
</dbReference>
<dbReference type="InterPro" id="IPR002759">
    <property type="entry name" value="Pop5/Rpp14/Rnp2-like"/>
</dbReference>
<evidence type="ECO:0000313" key="4">
    <source>
        <dbReference type="Proteomes" id="UP000759537"/>
    </source>
</evidence>
<organism evidence="3 4">
    <name type="scientific">Russula ochroleuca</name>
    <dbReference type="NCBI Taxonomy" id="152965"/>
    <lineage>
        <taxon>Eukaryota</taxon>
        <taxon>Fungi</taxon>
        <taxon>Dikarya</taxon>
        <taxon>Basidiomycota</taxon>
        <taxon>Agaricomycotina</taxon>
        <taxon>Agaricomycetes</taxon>
        <taxon>Russulales</taxon>
        <taxon>Russulaceae</taxon>
        <taxon>Russula</taxon>
    </lineage>
</organism>
<protein>
    <submittedName>
        <fullName evidence="3">Uncharacterized protein</fullName>
    </submittedName>
</protein>